<dbReference type="PANTHER" id="PTHR34072">
    <property type="entry name" value="ENZYMATIC POLYPROTEIN-RELATED"/>
    <property type="match status" value="1"/>
</dbReference>
<dbReference type="PANTHER" id="PTHR34072:SF52">
    <property type="entry name" value="RIBONUCLEASE H"/>
    <property type="match status" value="1"/>
</dbReference>
<keyword evidence="4" id="KW-0255">Endonuclease</keyword>
<keyword evidence="2" id="KW-0548">Nucleotidyltransferase</keyword>
<dbReference type="InterPro" id="IPR041373">
    <property type="entry name" value="RT_RNaseH"/>
</dbReference>
<evidence type="ECO:0000256" key="4">
    <source>
        <dbReference type="ARBA" id="ARBA00022759"/>
    </source>
</evidence>
<dbReference type="Pfam" id="PF17917">
    <property type="entry name" value="RT_RNaseH"/>
    <property type="match status" value="1"/>
</dbReference>
<reference evidence="8" key="1">
    <citation type="submission" date="2021-03" db="EMBL/GenBank/DDBJ databases">
        <title>Draft genome sequence of rust myrtle Austropuccinia psidii MF-1, a brazilian biotype.</title>
        <authorList>
            <person name="Quecine M.C."/>
            <person name="Pachon D.M.R."/>
            <person name="Bonatelli M.L."/>
            <person name="Correr F.H."/>
            <person name="Franceschini L.M."/>
            <person name="Leite T.F."/>
            <person name="Margarido G.R.A."/>
            <person name="Almeida C.A."/>
            <person name="Ferrarezi J.A."/>
            <person name="Labate C.A."/>
        </authorList>
    </citation>
    <scope>NUCLEOTIDE SEQUENCE</scope>
    <source>
        <strain evidence="8">MF-1</strain>
    </source>
</reference>
<evidence type="ECO:0000256" key="2">
    <source>
        <dbReference type="ARBA" id="ARBA00022695"/>
    </source>
</evidence>
<name>A0A9Q3C6U3_9BASI</name>
<evidence type="ECO:0000256" key="3">
    <source>
        <dbReference type="ARBA" id="ARBA00022722"/>
    </source>
</evidence>
<evidence type="ECO:0000256" key="6">
    <source>
        <dbReference type="ARBA" id="ARBA00022918"/>
    </source>
</evidence>
<evidence type="ECO:0000313" key="8">
    <source>
        <dbReference type="EMBL" id="MBW0478294.1"/>
    </source>
</evidence>
<dbReference type="EMBL" id="AVOT02005127">
    <property type="protein sequence ID" value="MBW0478294.1"/>
    <property type="molecule type" value="Genomic_DNA"/>
</dbReference>
<protein>
    <recommendedName>
        <fullName evidence="7">Reverse transcriptase RNase H-like domain-containing protein</fullName>
    </recommendedName>
</protein>
<sequence>MVETDAADYALGSVLSQFSHSGKHPIAFNSHKLCPADLKYEINDKELLGIVWVLKRWRAFLLSLYSSFDNSFHQRFSLSIKPAGLNFSLNSISQSLTTLDAWLPFQMHCHVGKMFTQRGGEISSERMQ</sequence>
<keyword evidence="6" id="KW-0695">RNA-directed DNA polymerase</keyword>
<dbReference type="SUPFAM" id="SSF56672">
    <property type="entry name" value="DNA/RNA polymerases"/>
    <property type="match status" value="1"/>
</dbReference>
<evidence type="ECO:0000256" key="1">
    <source>
        <dbReference type="ARBA" id="ARBA00022679"/>
    </source>
</evidence>
<evidence type="ECO:0000256" key="5">
    <source>
        <dbReference type="ARBA" id="ARBA00022801"/>
    </source>
</evidence>
<dbReference type="GO" id="GO:0004519">
    <property type="term" value="F:endonuclease activity"/>
    <property type="evidence" value="ECO:0007669"/>
    <property type="project" value="UniProtKB-KW"/>
</dbReference>
<dbReference type="GO" id="GO:0016787">
    <property type="term" value="F:hydrolase activity"/>
    <property type="evidence" value="ECO:0007669"/>
    <property type="project" value="UniProtKB-KW"/>
</dbReference>
<keyword evidence="9" id="KW-1185">Reference proteome</keyword>
<evidence type="ECO:0000259" key="7">
    <source>
        <dbReference type="Pfam" id="PF17917"/>
    </source>
</evidence>
<feature type="domain" description="Reverse transcriptase RNase H-like" evidence="7">
    <location>
        <begin position="2"/>
        <end position="63"/>
    </location>
</feature>
<dbReference type="GO" id="GO:0003964">
    <property type="term" value="F:RNA-directed DNA polymerase activity"/>
    <property type="evidence" value="ECO:0007669"/>
    <property type="project" value="UniProtKB-KW"/>
</dbReference>
<gene>
    <name evidence="8" type="ORF">O181_018009</name>
</gene>
<keyword evidence="5" id="KW-0378">Hydrolase</keyword>
<evidence type="ECO:0000313" key="9">
    <source>
        <dbReference type="Proteomes" id="UP000765509"/>
    </source>
</evidence>
<proteinExistence type="predicted"/>
<dbReference type="AlphaFoldDB" id="A0A9Q3C6U3"/>
<keyword evidence="1" id="KW-0808">Transferase</keyword>
<organism evidence="8 9">
    <name type="scientific">Austropuccinia psidii MF-1</name>
    <dbReference type="NCBI Taxonomy" id="1389203"/>
    <lineage>
        <taxon>Eukaryota</taxon>
        <taxon>Fungi</taxon>
        <taxon>Dikarya</taxon>
        <taxon>Basidiomycota</taxon>
        <taxon>Pucciniomycotina</taxon>
        <taxon>Pucciniomycetes</taxon>
        <taxon>Pucciniales</taxon>
        <taxon>Sphaerophragmiaceae</taxon>
        <taxon>Austropuccinia</taxon>
    </lineage>
</organism>
<comment type="caution">
    <text evidence="8">The sequence shown here is derived from an EMBL/GenBank/DDBJ whole genome shotgun (WGS) entry which is preliminary data.</text>
</comment>
<keyword evidence="3" id="KW-0540">Nuclease</keyword>
<accession>A0A9Q3C6U3</accession>
<dbReference type="InterPro" id="IPR043502">
    <property type="entry name" value="DNA/RNA_pol_sf"/>
</dbReference>
<dbReference type="OrthoDB" id="5593162at2759"/>
<dbReference type="Proteomes" id="UP000765509">
    <property type="component" value="Unassembled WGS sequence"/>
</dbReference>